<evidence type="ECO:0000256" key="1">
    <source>
        <dbReference type="ARBA" id="ARBA00006484"/>
    </source>
</evidence>
<evidence type="ECO:0000313" key="4">
    <source>
        <dbReference type="EMBL" id="ETI27422.1"/>
    </source>
</evidence>
<dbReference type="Pfam" id="PF13561">
    <property type="entry name" value="adh_short_C2"/>
    <property type="match status" value="1"/>
</dbReference>
<dbReference type="PRINTS" id="PR00080">
    <property type="entry name" value="SDRFAMILY"/>
</dbReference>
<evidence type="ECO:0000313" key="5">
    <source>
        <dbReference type="Proteomes" id="UP000030678"/>
    </source>
</evidence>
<dbReference type="GeneID" id="19988105"/>
<evidence type="ECO:0008006" key="6">
    <source>
        <dbReference type="Google" id="ProtNLM"/>
    </source>
</evidence>
<dbReference type="PRINTS" id="PR00081">
    <property type="entry name" value="GDHRDH"/>
</dbReference>
<dbReference type="PANTHER" id="PTHR43639:SF1">
    <property type="entry name" value="SHORT-CHAIN DEHYDROGENASE_REDUCTASE FAMILY PROTEIN"/>
    <property type="match status" value="1"/>
</dbReference>
<gene>
    <name evidence="4" type="ORF">G647_09612</name>
</gene>
<proteinExistence type="inferred from homology"/>
<dbReference type="InterPro" id="IPR036291">
    <property type="entry name" value="NAD(P)-bd_dom_sf"/>
</dbReference>
<dbReference type="Gene3D" id="3.40.50.720">
    <property type="entry name" value="NAD(P)-binding Rossmann-like Domain"/>
    <property type="match status" value="1"/>
</dbReference>
<accession>V9DN91</accession>
<name>V9DN91_9EURO</name>
<protein>
    <recommendedName>
        <fullName evidence="6">3-oxoacyl-[acyl-carrier-protein] reductase</fullName>
    </recommendedName>
</protein>
<dbReference type="AlphaFoldDB" id="V9DN91"/>
<dbReference type="OrthoDB" id="47007at2759"/>
<dbReference type="InterPro" id="IPR002347">
    <property type="entry name" value="SDR_fam"/>
</dbReference>
<evidence type="ECO:0000256" key="2">
    <source>
        <dbReference type="ARBA" id="ARBA00022857"/>
    </source>
</evidence>
<dbReference type="SUPFAM" id="SSF51735">
    <property type="entry name" value="NAD(P)-binding Rossmann-fold domains"/>
    <property type="match status" value="1"/>
</dbReference>
<comment type="similarity">
    <text evidence="1">Belongs to the short-chain dehydrogenases/reductases (SDR) family.</text>
</comment>
<keyword evidence="2" id="KW-0521">NADP</keyword>
<dbReference type="GO" id="GO:0016491">
    <property type="term" value="F:oxidoreductase activity"/>
    <property type="evidence" value="ECO:0007669"/>
    <property type="project" value="UniProtKB-KW"/>
</dbReference>
<dbReference type="Proteomes" id="UP000030678">
    <property type="component" value="Unassembled WGS sequence"/>
</dbReference>
<dbReference type="FunFam" id="3.40.50.720:FF:000084">
    <property type="entry name" value="Short-chain dehydrogenase reductase"/>
    <property type="match status" value="1"/>
</dbReference>
<dbReference type="HOGENOM" id="CLU_010194_1_3_1"/>
<sequence length="249" mass="25470">MSQQYLKGKTAIVTGAGKPNGIGAASAIALAGQGANVLIHYNSSAGPAEEVVSRIKGLGVQAAAVKADASSADFGKTLVDAALKSFNTKTIDIIVNNAGYAAPNVEGIKSVGFDEWDTTFRINVRGPFDLIQAALPYMREGGRVINIGSIASLPSPSRASKGALTSMTVAIAEELGPKGITANVVSPGPIATDLSMEGSPIGARLRNNQHIKREGKATEVAETVLFIASPGASYISGQVIHVDGGIAFP</sequence>
<dbReference type="PANTHER" id="PTHR43639">
    <property type="entry name" value="OXIDOREDUCTASE, SHORT-CHAIN DEHYDROGENASE/REDUCTASE FAMILY (AFU_ORTHOLOGUE AFUA_5G02870)"/>
    <property type="match status" value="1"/>
</dbReference>
<reference evidence="4 5" key="1">
    <citation type="submission" date="2013-03" db="EMBL/GenBank/DDBJ databases">
        <title>The Genome Sequence of Cladophialophora carrionii CBS 160.54.</title>
        <authorList>
            <consortium name="The Broad Institute Genomics Platform"/>
            <person name="Cuomo C."/>
            <person name="de Hoog S."/>
            <person name="Gorbushina A."/>
            <person name="Walker B."/>
            <person name="Young S.K."/>
            <person name="Zeng Q."/>
            <person name="Gargeya S."/>
            <person name="Fitzgerald M."/>
            <person name="Haas B."/>
            <person name="Abouelleil A."/>
            <person name="Allen A.W."/>
            <person name="Alvarado L."/>
            <person name="Arachchi H.M."/>
            <person name="Berlin A.M."/>
            <person name="Chapman S.B."/>
            <person name="Gainer-Dewar J."/>
            <person name="Goldberg J."/>
            <person name="Griggs A."/>
            <person name="Gujja S."/>
            <person name="Hansen M."/>
            <person name="Howarth C."/>
            <person name="Imamovic A."/>
            <person name="Ireland A."/>
            <person name="Larimer J."/>
            <person name="McCowan C."/>
            <person name="Murphy C."/>
            <person name="Pearson M."/>
            <person name="Poon T.W."/>
            <person name="Priest M."/>
            <person name="Roberts A."/>
            <person name="Saif S."/>
            <person name="Shea T."/>
            <person name="Sisk P."/>
            <person name="Sykes S."/>
            <person name="Wortman J."/>
            <person name="Nusbaum C."/>
            <person name="Birren B."/>
        </authorList>
    </citation>
    <scope>NUCLEOTIDE SEQUENCE [LARGE SCALE GENOMIC DNA]</scope>
    <source>
        <strain evidence="4 5">CBS 160.54</strain>
    </source>
</reference>
<dbReference type="EMBL" id="KB822698">
    <property type="protein sequence ID" value="ETI27422.1"/>
    <property type="molecule type" value="Genomic_DNA"/>
</dbReference>
<dbReference type="VEuPathDB" id="FungiDB:G647_09612"/>
<organism evidence="4 5">
    <name type="scientific">Cladophialophora carrionii CBS 160.54</name>
    <dbReference type="NCBI Taxonomy" id="1279043"/>
    <lineage>
        <taxon>Eukaryota</taxon>
        <taxon>Fungi</taxon>
        <taxon>Dikarya</taxon>
        <taxon>Ascomycota</taxon>
        <taxon>Pezizomycotina</taxon>
        <taxon>Eurotiomycetes</taxon>
        <taxon>Chaetothyriomycetidae</taxon>
        <taxon>Chaetothyriales</taxon>
        <taxon>Herpotrichiellaceae</taxon>
        <taxon>Cladophialophora</taxon>
    </lineage>
</organism>
<keyword evidence="3" id="KW-0560">Oxidoreductase</keyword>
<evidence type="ECO:0000256" key="3">
    <source>
        <dbReference type="ARBA" id="ARBA00023002"/>
    </source>
</evidence>
<dbReference type="RefSeq" id="XP_008723828.1">
    <property type="nucleotide sequence ID" value="XM_008725606.1"/>
</dbReference>